<gene>
    <name evidence="2" type="ORF">XENORESO_005461</name>
</gene>
<keyword evidence="3" id="KW-1185">Reference proteome</keyword>
<protein>
    <recommendedName>
        <fullName evidence="1">Peptidase S1 domain-containing protein</fullName>
    </recommendedName>
</protein>
<feature type="domain" description="Peptidase S1" evidence="1">
    <location>
        <begin position="8"/>
        <end position="88"/>
    </location>
</feature>
<dbReference type="Pfam" id="PF00089">
    <property type="entry name" value="Trypsin"/>
    <property type="match status" value="1"/>
</dbReference>
<proteinExistence type="predicted"/>
<dbReference type="InterPro" id="IPR001254">
    <property type="entry name" value="Trypsin_dom"/>
</dbReference>
<accession>A0ABV0WSP1</accession>
<dbReference type="EMBL" id="JAHRIM010070259">
    <property type="protein sequence ID" value="MEQ2272650.1"/>
    <property type="molecule type" value="Genomic_DNA"/>
</dbReference>
<dbReference type="Gene3D" id="2.40.10.10">
    <property type="entry name" value="Trypsin-like serine proteases"/>
    <property type="match status" value="1"/>
</dbReference>
<evidence type="ECO:0000313" key="2">
    <source>
        <dbReference type="EMBL" id="MEQ2272650.1"/>
    </source>
</evidence>
<reference evidence="2 3" key="1">
    <citation type="submission" date="2021-06" db="EMBL/GenBank/DDBJ databases">
        <authorList>
            <person name="Palmer J.M."/>
        </authorList>
    </citation>
    <scope>NUCLEOTIDE SEQUENCE [LARGE SCALE GENOMIC DNA]</scope>
    <source>
        <strain evidence="2 3">XR_2019</strain>
        <tissue evidence="2">Muscle</tissue>
    </source>
</reference>
<dbReference type="InterPro" id="IPR009003">
    <property type="entry name" value="Peptidase_S1_PA"/>
</dbReference>
<evidence type="ECO:0000259" key="1">
    <source>
        <dbReference type="Pfam" id="PF00089"/>
    </source>
</evidence>
<dbReference type="InterPro" id="IPR043504">
    <property type="entry name" value="Peptidase_S1_PA_chymotrypsin"/>
</dbReference>
<evidence type="ECO:0000313" key="3">
    <source>
        <dbReference type="Proteomes" id="UP001444071"/>
    </source>
</evidence>
<dbReference type="SUPFAM" id="SSF50494">
    <property type="entry name" value="Trypsin-like serine proteases"/>
    <property type="match status" value="1"/>
</dbReference>
<comment type="caution">
    <text evidence="2">The sequence shown here is derived from an EMBL/GenBank/DDBJ whole genome shotgun (WGS) entry which is preliminary data.</text>
</comment>
<dbReference type="Proteomes" id="UP001444071">
    <property type="component" value="Unassembled WGS sequence"/>
</dbReference>
<sequence length="117" mass="12659">MSGDFPAVVTGWKEPIQVSGFQGPLTVNQLQFSTLPKCRETYPNLMTNKMGCTTARANADCNMGSGSPLLTLYRDVLFLTGVVSQPDGADCTKRVHLPKSDAPPQLAADTHGFTLEW</sequence>
<organism evidence="2 3">
    <name type="scientific">Xenotaenia resolanae</name>
    <dbReference type="NCBI Taxonomy" id="208358"/>
    <lineage>
        <taxon>Eukaryota</taxon>
        <taxon>Metazoa</taxon>
        <taxon>Chordata</taxon>
        <taxon>Craniata</taxon>
        <taxon>Vertebrata</taxon>
        <taxon>Euteleostomi</taxon>
        <taxon>Actinopterygii</taxon>
        <taxon>Neopterygii</taxon>
        <taxon>Teleostei</taxon>
        <taxon>Neoteleostei</taxon>
        <taxon>Acanthomorphata</taxon>
        <taxon>Ovalentaria</taxon>
        <taxon>Atherinomorphae</taxon>
        <taxon>Cyprinodontiformes</taxon>
        <taxon>Goodeidae</taxon>
        <taxon>Xenotaenia</taxon>
    </lineage>
</organism>
<name>A0ABV0WSP1_9TELE</name>